<evidence type="ECO:0000256" key="4">
    <source>
        <dbReference type="ARBA" id="ARBA00022598"/>
    </source>
</evidence>
<dbReference type="InterPro" id="IPR011771">
    <property type="entry name" value="BchH"/>
</dbReference>
<dbReference type="NCBIfam" id="TIGR02025">
    <property type="entry name" value="BchH"/>
    <property type="match status" value="1"/>
</dbReference>
<evidence type="ECO:0000256" key="1">
    <source>
        <dbReference type="ARBA" id="ARBA00010851"/>
    </source>
</evidence>
<dbReference type="GO" id="GO:0015979">
    <property type="term" value="P:photosynthesis"/>
    <property type="evidence" value="ECO:0007669"/>
    <property type="project" value="UniProtKB-KW"/>
</dbReference>
<dbReference type="EMBL" id="CP036532">
    <property type="protein sequence ID" value="QBK31237.1"/>
    <property type="molecule type" value="Genomic_DNA"/>
</dbReference>
<proteinExistence type="inferred from homology"/>
<keyword evidence="6" id="KW-0067">ATP-binding</keyword>
<dbReference type="NCBIfam" id="NF009942">
    <property type="entry name" value="PRK13405.1"/>
    <property type="match status" value="1"/>
</dbReference>
<feature type="domain" description="Magnesium chelatase subunit H N-terminal" evidence="11">
    <location>
        <begin position="23"/>
        <end position="182"/>
    </location>
</feature>
<evidence type="ECO:0000313" key="13">
    <source>
        <dbReference type="Proteomes" id="UP000293719"/>
    </source>
</evidence>
<evidence type="ECO:0000313" key="12">
    <source>
        <dbReference type="EMBL" id="QBK31237.1"/>
    </source>
</evidence>
<evidence type="ECO:0000256" key="9">
    <source>
        <dbReference type="ARBA" id="ARBA00048693"/>
    </source>
</evidence>
<keyword evidence="4" id="KW-0436">Ligase</keyword>
<comment type="catalytic activity">
    <reaction evidence="9">
        <text>protoporphyrin IX + Mg(2+) + ATP + H2O = Mg-protoporphyrin IX + ADP + phosphate + 3 H(+)</text>
        <dbReference type="Rhea" id="RHEA:13961"/>
        <dbReference type="ChEBI" id="CHEBI:15377"/>
        <dbReference type="ChEBI" id="CHEBI:15378"/>
        <dbReference type="ChEBI" id="CHEBI:18420"/>
        <dbReference type="ChEBI" id="CHEBI:30616"/>
        <dbReference type="ChEBI" id="CHEBI:43474"/>
        <dbReference type="ChEBI" id="CHEBI:57306"/>
        <dbReference type="ChEBI" id="CHEBI:60492"/>
        <dbReference type="ChEBI" id="CHEBI:456216"/>
        <dbReference type="EC" id="6.6.1.1"/>
    </reaction>
</comment>
<feature type="domain" description="CobN/magnesium chelatase" evidence="10">
    <location>
        <begin position="809"/>
        <end position="1228"/>
    </location>
</feature>
<dbReference type="PANTHER" id="PTHR44119:SF1">
    <property type="entry name" value="MAGNESIUM-CHELATASE SUBUNIT CHLH, CHLOROPLASTIC"/>
    <property type="match status" value="1"/>
</dbReference>
<dbReference type="KEGG" id="rpod:E0E05_11890"/>
<organism evidence="12 13">
    <name type="scientific">Roseitalea porphyridii</name>
    <dbReference type="NCBI Taxonomy" id="1852022"/>
    <lineage>
        <taxon>Bacteria</taxon>
        <taxon>Pseudomonadati</taxon>
        <taxon>Pseudomonadota</taxon>
        <taxon>Alphaproteobacteria</taxon>
        <taxon>Hyphomicrobiales</taxon>
        <taxon>Ahrensiaceae</taxon>
        <taxon>Roseitalea</taxon>
    </lineage>
</organism>
<dbReference type="EC" id="6.6.1.1" evidence="2"/>
<evidence type="ECO:0000256" key="6">
    <source>
        <dbReference type="ARBA" id="ARBA00022840"/>
    </source>
</evidence>
<keyword evidence="3" id="KW-0602">Photosynthesis</keyword>
<dbReference type="GeneID" id="90768000"/>
<evidence type="ECO:0000256" key="7">
    <source>
        <dbReference type="ARBA" id="ARBA00023171"/>
    </source>
</evidence>
<dbReference type="Pfam" id="PF02514">
    <property type="entry name" value="CobN-Mg_chel"/>
    <property type="match status" value="2"/>
</dbReference>
<protein>
    <recommendedName>
        <fullName evidence="2">magnesium chelatase</fullName>
        <ecNumber evidence="2">6.6.1.1</ecNumber>
    </recommendedName>
</protein>
<dbReference type="InterPro" id="IPR003672">
    <property type="entry name" value="CobN/Mg_chltase"/>
</dbReference>
<evidence type="ECO:0000256" key="8">
    <source>
        <dbReference type="ARBA" id="ARBA00023444"/>
    </source>
</evidence>
<comment type="pathway">
    <text evidence="8">Porphyrin-containing compound metabolism.</text>
</comment>
<dbReference type="GO" id="GO:0005524">
    <property type="term" value="F:ATP binding"/>
    <property type="evidence" value="ECO:0007669"/>
    <property type="project" value="UniProtKB-KW"/>
</dbReference>
<reference evidence="12 13" key="1">
    <citation type="journal article" date="2017" name="Int. J. Syst. Evol. Microbiol.">
        <title>Roseitalea porphyridii gen. nov., sp. nov., isolated from a red alga, and reclassification of Hoeflea suaedae Chung et al. 2013 as Pseudohoeflea suaedae gen. nov., comb. nov.</title>
        <authorList>
            <person name="Hyeon J.W."/>
            <person name="Jeong S.E."/>
            <person name="Baek K."/>
            <person name="Jeon C.O."/>
        </authorList>
    </citation>
    <scope>NUCLEOTIDE SEQUENCE [LARGE SCALE GENOMIC DNA]</scope>
    <source>
        <strain evidence="12 13">MA7-20</strain>
    </source>
</reference>
<evidence type="ECO:0000256" key="2">
    <source>
        <dbReference type="ARBA" id="ARBA00012825"/>
    </source>
</evidence>
<dbReference type="GO" id="GO:0016851">
    <property type="term" value="F:magnesium chelatase activity"/>
    <property type="evidence" value="ECO:0007669"/>
    <property type="project" value="UniProtKB-EC"/>
</dbReference>
<evidence type="ECO:0000259" key="11">
    <source>
        <dbReference type="Pfam" id="PF11965"/>
    </source>
</evidence>
<gene>
    <name evidence="12" type="ORF">E0E05_11890</name>
</gene>
<accession>A0A4P6V1E2</accession>
<dbReference type="OrthoDB" id="9757976at2"/>
<dbReference type="PANTHER" id="PTHR44119">
    <property type="entry name" value="MAGNESIUM-CHELATASE SUBUNIT CHLH, CHLOROPLASTIC"/>
    <property type="match status" value="1"/>
</dbReference>
<evidence type="ECO:0000256" key="3">
    <source>
        <dbReference type="ARBA" id="ARBA00022531"/>
    </source>
</evidence>
<dbReference type="AlphaFoldDB" id="A0A4P6V1E2"/>
<sequence>MQKPITAAEAARAAASPAATPVKVTIVTLDSHMASTVERARAILKRELPGLSLTLHAVTEWAGDAEAMAHAREDVLSADIVIANMVFLEEHIKVVEPWLTEARERNDATVGTLSAAEIVKLTRLGEFNMANPTGGMIGLLKRLRGKKSKTGSAGAGQMKLLRQIPKFLRFIPGKAQDVRAYFLTMQYMLAGSDDNIVNLVRFLIARYAKGPREVLRTIVKPADPAIYPDVGLYHPALKDRVTDDLAVYERATGRGGEAGTVGLLVMRSYVLADNTAHYEGVIAALAARGLKVVTAFASGLDARPAVEKFFMKDGRATVDSVVSLTGFSLVGGPAYNDAAAAEELLARLDVPYVSAFASEFQSLQQWGRGEQGLTPVEATIMVSLPEIDGATGPILYGGRNDGSGPCAGCTRQCRFDNAVNGRDMQSCPERAEMLASRVAKTVALRRRDKAERKIATILYNFPPNGGATGTAAYLSVFRSLHNTLKALKAEGYTVDVPESADALRDMILGGNADSHGTPANVAAKIDADTHVRREPWLAEIEAQWGPAPGRQQTDGRNIFVMGHRFGNVFVGVQPAFGYEGDPMRLLFEKGFAPTHAFAAFYRYLKDDFGADAVLHFGTHGALEFMPGKHAGLSGDCWPDRLIGDLPNLYLYAANNPSEGAIARRRSAATLISHLTPPVANAGLYKGLADLKSSLDRWRALEPQAVNERNDLAVAIRAQAEALDLVAEDAQWSAGGTDEIPSLVNELAEFEQTLIPHGLHVVGEPVSDDERHDLLEAVNTAMGEDGIGAMTIDAALQTYQKQGDRAPQGVQTLARLDHDLRRDHELPALMHALDGGYIRPVSGGDIVRSPSIVPTGRNLHGFDPFRLPSAFAVADGRKQADLLIARFAADNDGELPKSVAMVLWGTDNLKSEGAPIAQAMALIGAKPRFDGFGRLAGADLMSLEELGRPRIDVVMTLSGIFRDLMPLQTKLLADAALQAALAEEPVEMNPVRAHALAYAEQHGCDFETAALRVFSNAAGAYGSNVNLLIDSGAWDEEDEIADTYTRRKSFAYGVDGQPVQRADMLGTILKDVDAAYQNIESVELGITTIDHYFDTLGGISRAIRKAGGRDAQVYVGDQTSGKGKVRTLDEQVALETRTRTLNPKFYEALLDHGYEGVRQIESQVTNTLGWSATTGKVQPWVYKNIAETFVLDAEMRQRLADLNPKASAKLANRLIEATERAYWQPDEQTYQALCAASDELEDRVEGIGTVGVAA</sequence>
<evidence type="ECO:0000259" key="10">
    <source>
        <dbReference type="Pfam" id="PF02514"/>
    </source>
</evidence>
<keyword evidence="5" id="KW-0547">Nucleotide-binding</keyword>
<dbReference type="GO" id="GO:0015995">
    <property type="term" value="P:chlorophyll biosynthetic process"/>
    <property type="evidence" value="ECO:0007669"/>
    <property type="project" value="UniProtKB-KW"/>
</dbReference>
<evidence type="ECO:0000256" key="5">
    <source>
        <dbReference type="ARBA" id="ARBA00022741"/>
    </source>
</evidence>
<dbReference type="InterPro" id="IPR022571">
    <property type="entry name" value="Mg_chelatase_H_N"/>
</dbReference>
<dbReference type="RefSeq" id="WP_131616907.1">
    <property type="nucleotide sequence ID" value="NZ_CP036532.1"/>
</dbReference>
<keyword evidence="7" id="KW-0149">Chlorophyll biosynthesis</keyword>
<feature type="domain" description="CobN/magnesium chelatase" evidence="10">
    <location>
        <begin position="186"/>
        <end position="790"/>
    </location>
</feature>
<keyword evidence="13" id="KW-1185">Reference proteome</keyword>
<dbReference type="Pfam" id="PF11965">
    <property type="entry name" value="DUF3479"/>
    <property type="match status" value="1"/>
</dbReference>
<dbReference type="CDD" id="cd10150">
    <property type="entry name" value="CobN_like"/>
    <property type="match status" value="1"/>
</dbReference>
<dbReference type="Proteomes" id="UP000293719">
    <property type="component" value="Chromosome"/>
</dbReference>
<name>A0A4P6V1E2_9HYPH</name>
<comment type="similarity">
    <text evidence="1">Belongs to the Mg-chelatase subunit H family.</text>
</comment>